<proteinExistence type="predicted"/>
<keyword evidence="1" id="KW-0812">Transmembrane</keyword>
<sequence>MRWVAVVGIVLVVALIFFLMWRGWRRRTQRDAELTAPFAELPEGAAVTARFSGFYVATTAHDEPLERLAIGGLAFRSTMDLTVTDAGAALDLPGLERVVFTPQRILAVDQATVAIDRVVEKDGLVRIVWTTPQDVVVDTYLRAQDASARQVADAVRAISPTASTSDGSDA</sequence>
<keyword evidence="1" id="KW-0472">Membrane</keyword>
<name>A0A0B2A4I3_9MICO</name>
<accession>A0A0B2A4I3</accession>
<reference evidence="3 4" key="1">
    <citation type="submission" date="2014-11" db="EMBL/GenBank/DDBJ databases">
        <title>Genome sequence of Microbacterium mangrovi MUSC 115(T).</title>
        <authorList>
            <person name="Lee L.-H."/>
        </authorList>
    </citation>
    <scope>NUCLEOTIDE SEQUENCE [LARGE SCALE GENOMIC DNA]</scope>
    <source>
        <strain evidence="3 4">MUSC 115</strain>
    </source>
</reference>
<dbReference type="AlphaFoldDB" id="A0A0B2A4I3"/>
<keyword evidence="1" id="KW-1133">Transmembrane helix</keyword>
<dbReference type="STRING" id="1348253.LK09_05095"/>
<organism evidence="3 4">
    <name type="scientific">Microbacterium mangrovi</name>
    <dbReference type="NCBI Taxonomy" id="1348253"/>
    <lineage>
        <taxon>Bacteria</taxon>
        <taxon>Bacillati</taxon>
        <taxon>Actinomycetota</taxon>
        <taxon>Actinomycetes</taxon>
        <taxon>Micrococcales</taxon>
        <taxon>Microbacteriaceae</taxon>
        <taxon>Microbacterium</taxon>
    </lineage>
</organism>
<evidence type="ECO:0000313" key="4">
    <source>
        <dbReference type="Proteomes" id="UP000031030"/>
    </source>
</evidence>
<evidence type="ECO:0000313" key="3">
    <source>
        <dbReference type="EMBL" id="KHK98384.1"/>
    </source>
</evidence>
<dbReference type="Proteomes" id="UP000031030">
    <property type="component" value="Unassembled WGS sequence"/>
</dbReference>
<dbReference type="RefSeq" id="WP_039396795.1">
    <property type="nucleotide sequence ID" value="NZ_JTDK01000006.1"/>
</dbReference>
<gene>
    <name evidence="3" type="ORF">LK09_05095</name>
</gene>
<evidence type="ECO:0000259" key="2">
    <source>
        <dbReference type="Pfam" id="PF25362"/>
    </source>
</evidence>
<dbReference type="EMBL" id="JTDK01000006">
    <property type="protein sequence ID" value="KHK98384.1"/>
    <property type="molecule type" value="Genomic_DNA"/>
</dbReference>
<keyword evidence="4" id="KW-1185">Reference proteome</keyword>
<protein>
    <recommendedName>
        <fullName evidence="2">PH domain-containing protein</fullName>
    </recommendedName>
</protein>
<feature type="domain" description="PH" evidence="2">
    <location>
        <begin position="42"/>
        <end position="150"/>
    </location>
</feature>
<dbReference type="Pfam" id="PF25362">
    <property type="entry name" value="bPH_11"/>
    <property type="match status" value="1"/>
</dbReference>
<comment type="caution">
    <text evidence="3">The sequence shown here is derived from an EMBL/GenBank/DDBJ whole genome shotgun (WGS) entry which is preliminary data.</text>
</comment>
<evidence type="ECO:0000256" key="1">
    <source>
        <dbReference type="SAM" id="Phobius"/>
    </source>
</evidence>
<feature type="transmembrane region" description="Helical" evidence="1">
    <location>
        <begin position="6"/>
        <end position="24"/>
    </location>
</feature>
<dbReference type="InterPro" id="IPR057446">
    <property type="entry name" value="PH_bac"/>
</dbReference>